<dbReference type="InterPro" id="IPR036390">
    <property type="entry name" value="WH_DNA-bd_sf"/>
</dbReference>
<evidence type="ECO:0000256" key="3">
    <source>
        <dbReference type="ARBA" id="ARBA00023125"/>
    </source>
</evidence>
<dbReference type="Pfam" id="PF00126">
    <property type="entry name" value="HTH_1"/>
    <property type="match status" value="1"/>
</dbReference>
<dbReference type="Gene3D" id="3.40.190.10">
    <property type="entry name" value="Periplasmic binding protein-like II"/>
    <property type="match status" value="2"/>
</dbReference>
<evidence type="ECO:0000256" key="4">
    <source>
        <dbReference type="ARBA" id="ARBA00023163"/>
    </source>
</evidence>
<reference evidence="6 7" key="1">
    <citation type="submission" date="2014-08" db="EMBL/GenBank/DDBJ databases">
        <title>Genomic and Phenotypic Diversity of Colwellia psychrerythraea strains from Disparate Marine Basins.</title>
        <authorList>
            <person name="Techtmann S.M."/>
            <person name="Stelling S.C."/>
            <person name="Utturkar S.M."/>
            <person name="Alshibli N."/>
            <person name="Harris A."/>
            <person name="Brown S.D."/>
            <person name="Hazen T.C."/>
        </authorList>
    </citation>
    <scope>NUCLEOTIDE SEQUENCE [LARGE SCALE GENOMIC DNA]</scope>
    <source>
        <strain evidence="6 7">GAB14E</strain>
    </source>
</reference>
<evidence type="ECO:0000256" key="2">
    <source>
        <dbReference type="ARBA" id="ARBA00023015"/>
    </source>
</evidence>
<evidence type="ECO:0000313" key="6">
    <source>
        <dbReference type="EMBL" id="KGJ96890.1"/>
    </source>
</evidence>
<accession>A0A099L367</accession>
<dbReference type="Proteomes" id="UP000029868">
    <property type="component" value="Unassembled WGS sequence"/>
</dbReference>
<dbReference type="PRINTS" id="PR00039">
    <property type="entry name" value="HTHLYSR"/>
</dbReference>
<name>A0A099L367_COLPS</name>
<evidence type="ECO:0000313" key="7">
    <source>
        <dbReference type="Proteomes" id="UP000029868"/>
    </source>
</evidence>
<dbReference type="PATRIC" id="fig|28229.3.peg.517"/>
<dbReference type="GO" id="GO:0006351">
    <property type="term" value="P:DNA-templated transcription"/>
    <property type="evidence" value="ECO:0007669"/>
    <property type="project" value="TreeGrafter"/>
</dbReference>
<proteinExistence type="inferred from homology"/>
<dbReference type="PANTHER" id="PTHR30537">
    <property type="entry name" value="HTH-TYPE TRANSCRIPTIONAL REGULATOR"/>
    <property type="match status" value="1"/>
</dbReference>
<dbReference type="EMBL" id="JQEC01000004">
    <property type="protein sequence ID" value="KGJ96890.1"/>
    <property type="molecule type" value="Genomic_DNA"/>
</dbReference>
<dbReference type="SUPFAM" id="SSF46785">
    <property type="entry name" value="Winged helix' DNA-binding domain"/>
    <property type="match status" value="1"/>
</dbReference>
<dbReference type="PROSITE" id="PS50931">
    <property type="entry name" value="HTH_LYSR"/>
    <property type="match status" value="1"/>
</dbReference>
<dbReference type="Gene3D" id="1.10.10.10">
    <property type="entry name" value="Winged helix-like DNA-binding domain superfamily/Winged helix DNA-binding domain"/>
    <property type="match status" value="1"/>
</dbReference>
<keyword evidence="2" id="KW-0805">Transcription regulation</keyword>
<dbReference type="GO" id="GO:0003700">
    <property type="term" value="F:DNA-binding transcription factor activity"/>
    <property type="evidence" value="ECO:0007669"/>
    <property type="project" value="InterPro"/>
</dbReference>
<organism evidence="6 7">
    <name type="scientific">Colwellia psychrerythraea</name>
    <name type="common">Vibrio psychroerythus</name>
    <dbReference type="NCBI Taxonomy" id="28229"/>
    <lineage>
        <taxon>Bacteria</taxon>
        <taxon>Pseudomonadati</taxon>
        <taxon>Pseudomonadota</taxon>
        <taxon>Gammaproteobacteria</taxon>
        <taxon>Alteromonadales</taxon>
        <taxon>Colwelliaceae</taxon>
        <taxon>Colwellia</taxon>
    </lineage>
</organism>
<dbReference type="RefSeq" id="WP_052093423.1">
    <property type="nucleotide sequence ID" value="NZ_JQEC01000004.1"/>
</dbReference>
<evidence type="ECO:0000259" key="5">
    <source>
        <dbReference type="PROSITE" id="PS50931"/>
    </source>
</evidence>
<feature type="domain" description="HTH lysR-type" evidence="5">
    <location>
        <begin position="8"/>
        <end position="64"/>
    </location>
</feature>
<dbReference type="Pfam" id="PF03466">
    <property type="entry name" value="LysR_substrate"/>
    <property type="match status" value="1"/>
</dbReference>
<comment type="caution">
    <text evidence="6">The sequence shown here is derived from an EMBL/GenBank/DDBJ whole genome shotgun (WGS) entry which is preliminary data.</text>
</comment>
<dbReference type="PANTHER" id="PTHR30537:SF74">
    <property type="entry name" value="HTH-TYPE TRANSCRIPTIONAL REGULATOR TRPI"/>
    <property type="match status" value="1"/>
</dbReference>
<dbReference type="SUPFAM" id="SSF53850">
    <property type="entry name" value="Periplasmic binding protein-like II"/>
    <property type="match status" value="1"/>
</dbReference>
<dbReference type="InterPro" id="IPR000847">
    <property type="entry name" value="LysR_HTH_N"/>
</dbReference>
<comment type="similarity">
    <text evidence="1">Belongs to the LysR transcriptional regulatory family.</text>
</comment>
<dbReference type="GO" id="GO:0043565">
    <property type="term" value="F:sequence-specific DNA binding"/>
    <property type="evidence" value="ECO:0007669"/>
    <property type="project" value="TreeGrafter"/>
</dbReference>
<dbReference type="AlphaFoldDB" id="A0A099L367"/>
<gene>
    <name evidence="6" type="ORF">GAB14E_1358</name>
</gene>
<dbReference type="InterPro" id="IPR036388">
    <property type="entry name" value="WH-like_DNA-bd_sf"/>
</dbReference>
<keyword evidence="3" id="KW-0238">DNA-binding</keyword>
<evidence type="ECO:0000256" key="1">
    <source>
        <dbReference type="ARBA" id="ARBA00009437"/>
    </source>
</evidence>
<protein>
    <submittedName>
        <fullName evidence="6">Transcriptional regulator, LysR family</fullName>
    </submittedName>
</protein>
<dbReference type="InterPro" id="IPR005119">
    <property type="entry name" value="LysR_subst-bd"/>
</dbReference>
<dbReference type="InterPro" id="IPR058163">
    <property type="entry name" value="LysR-type_TF_proteobact-type"/>
</dbReference>
<keyword evidence="4" id="KW-0804">Transcription</keyword>
<sequence>MIKKALGNINLLHSFECAARHQSYGKAATELCISQAAVSQQMRQLEENLGQQLFIRKAKSMLLTQQGKTLLVASQQAFKIIEKSIEEITAEEIAGSLTISSTQAFTALWLMPKLKKFSAQYPDITIRVLSSAHFDKLKEQHIDLAIRFGNNVVKHTDPTFTCEYFGEAPVYPVCSAALAKSTAFNMPEDLLKTWLVSLDKPGCYDWPSWFENANTQGYQAHQQWTKVHSTDMALNAVQNGHGFTLAARNLIIEQLNAGQLVIPVNIPHPNVVKRYFVYHENSAKIARLTVFTRWLKEEMDSTN</sequence>